<dbReference type="EMBL" id="QGKV02001556">
    <property type="protein sequence ID" value="KAF3517717.1"/>
    <property type="molecule type" value="Genomic_DNA"/>
</dbReference>
<evidence type="ECO:0000313" key="2">
    <source>
        <dbReference type="Proteomes" id="UP000266723"/>
    </source>
</evidence>
<name>A0ABQ7AUC8_BRACR</name>
<proteinExistence type="predicted"/>
<protein>
    <submittedName>
        <fullName evidence="1">Uncharacterized protein</fullName>
    </submittedName>
</protein>
<sequence length="419" mass="45920">MGRGLINFDHHSSVAACFSSRVIGVFALSWRQLRCREDTCWCESFRHEATARWGLAVQAEESAFRVMEVIPLATSRFGRPWRRTAGYFLRSGSRSTRFEIHWCFGAPFSSIAGFIQRWWCVPLLAVVARGKTFSVILVLVVYGRTDALLLPPSYLASLPGVCSGPSLNLCSKATVGDGREVLAWSIGLHGSVGGSIRSPSRFWFMRCGHLVPDFLFFRSWCFGAPFSSIAGFGQRWWCMLLLAVVARGKTFSVMLVLVVYGRTDALLLPPSYLASLFPACVPCSDCSVANGSNLDVRKLSSLGAPRRRLVTVVKFLLGQWVFMVPSMAPSGLRADSGSCAAAISFLTSCFSVLGMEISVSLGLDRVGADEVCIVGDGYKFRGDHRDLATQKGDTETPGIRGNEENLVDGREQESISNVY</sequence>
<accession>A0ABQ7AUC8</accession>
<evidence type="ECO:0000313" key="1">
    <source>
        <dbReference type="EMBL" id="KAF3517717.1"/>
    </source>
</evidence>
<reference evidence="1 2" key="1">
    <citation type="journal article" date="2020" name="BMC Genomics">
        <title>Intraspecific diversification of the crop wild relative Brassica cretica Lam. using demographic model selection.</title>
        <authorList>
            <person name="Kioukis A."/>
            <person name="Michalopoulou V.A."/>
            <person name="Briers L."/>
            <person name="Pirintsos S."/>
            <person name="Studholme D.J."/>
            <person name="Pavlidis P."/>
            <person name="Sarris P.F."/>
        </authorList>
    </citation>
    <scope>NUCLEOTIDE SEQUENCE [LARGE SCALE GENOMIC DNA]</scope>
    <source>
        <strain evidence="2">cv. PFS-1207/04</strain>
    </source>
</reference>
<gene>
    <name evidence="1" type="ORF">DY000_02060787</name>
</gene>
<organism evidence="1 2">
    <name type="scientific">Brassica cretica</name>
    <name type="common">Mustard</name>
    <dbReference type="NCBI Taxonomy" id="69181"/>
    <lineage>
        <taxon>Eukaryota</taxon>
        <taxon>Viridiplantae</taxon>
        <taxon>Streptophyta</taxon>
        <taxon>Embryophyta</taxon>
        <taxon>Tracheophyta</taxon>
        <taxon>Spermatophyta</taxon>
        <taxon>Magnoliopsida</taxon>
        <taxon>eudicotyledons</taxon>
        <taxon>Gunneridae</taxon>
        <taxon>Pentapetalae</taxon>
        <taxon>rosids</taxon>
        <taxon>malvids</taxon>
        <taxon>Brassicales</taxon>
        <taxon>Brassicaceae</taxon>
        <taxon>Brassiceae</taxon>
        <taxon>Brassica</taxon>
    </lineage>
</organism>
<dbReference type="Proteomes" id="UP000266723">
    <property type="component" value="Unassembled WGS sequence"/>
</dbReference>
<comment type="caution">
    <text evidence="1">The sequence shown here is derived from an EMBL/GenBank/DDBJ whole genome shotgun (WGS) entry which is preliminary data.</text>
</comment>
<keyword evidence="2" id="KW-1185">Reference proteome</keyword>